<proteinExistence type="predicted"/>
<sequence length="64" mass="7611">MFKNIMDENLIVVAAVEGYARKHSMDEKTVFEIFHKFNLLHLLRSQYEVLHTQDLDESVFLPKM</sequence>
<accession>A0A9J6QT67</accession>
<comment type="caution">
    <text evidence="1">The sequence shown here is derived from an EMBL/GenBank/DDBJ whole genome shotgun (WGS) entry which is preliminary data.</text>
</comment>
<name>A0A9J6QT67_9FIRM</name>
<keyword evidence="2" id="KW-1185">Reference proteome</keyword>
<dbReference type="EMBL" id="JAOSHN010000005">
    <property type="protein sequence ID" value="MCU7379277.1"/>
    <property type="molecule type" value="Genomic_DNA"/>
</dbReference>
<dbReference type="RefSeq" id="WP_253020358.1">
    <property type="nucleotide sequence ID" value="NZ_JAOSHN010000005.1"/>
</dbReference>
<protein>
    <submittedName>
        <fullName evidence="1">DUF3791 domain-containing protein</fullName>
    </submittedName>
</protein>
<dbReference type="InterPro" id="IPR024269">
    <property type="entry name" value="DUF3791"/>
</dbReference>
<dbReference type="Proteomes" id="UP001065549">
    <property type="component" value="Unassembled WGS sequence"/>
</dbReference>
<evidence type="ECO:0000313" key="1">
    <source>
        <dbReference type="EMBL" id="MCU7379277.1"/>
    </source>
</evidence>
<reference evidence="1" key="1">
    <citation type="submission" date="2022-09" db="EMBL/GenBank/DDBJ databases">
        <title>Culturomic study of gut microbiota in children with autism spectrum disorder.</title>
        <authorList>
            <person name="Efimov B.A."/>
            <person name="Chaplin A.V."/>
            <person name="Sokolova S.R."/>
            <person name="Pikina A.P."/>
            <person name="Korzhanova M."/>
            <person name="Belova V."/>
            <person name="Korostin D."/>
        </authorList>
    </citation>
    <scope>NUCLEOTIDE SEQUENCE</scope>
    <source>
        <strain evidence="1">ASD5510</strain>
    </source>
</reference>
<evidence type="ECO:0000313" key="2">
    <source>
        <dbReference type="Proteomes" id="UP001065549"/>
    </source>
</evidence>
<organism evidence="1 2">
    <name type="scientific">Hominibacterium faecale</name>
    <dbReference type="NCBI Taxonomy" id="2839743"/>
    <lineage>
        <taxon>Bacteria</taxon>
        <taxon>Bacillati</taxon>
        <taxon>Bacillota</taxon>
        <taxon>Clostridia</taxon>
        <taxon>Peptostreptococcales</taxon>
        <taxon>Anaerovoracaceae</taxon>
        <taxon>Hominibacterium</taxon>
    </lineage>
</organism>
<dbReference type="AlphaFoldDB" id="A0A9J6QT67"/>
<gene>
    <name evidence="1" type="ORF">OBO34_13065</name>
</gene>
<dbReference type="Pfam" id="PF12668">
    <property type="entry name" value="DUF3791"/>
    <property type="match status" value="1"/>
</dbReference>